<dbReference type="PANTHER" id="PTHR43434">
    <property type="entry name" value="PHOSPHOGLYCOLATE PHOSPHATASE"/>
    <property type="match status" value="1"/>
</dbReference>
<dbReference type="Gene3D" id="3.40.50.1000">
    <property type="entry name" value="HAD superfamily/HAD-like"/>
    <property type="match status" value="1"/>
</dbReference>
<keyword evidence="2" id="KW-1185">Reference proteome</keyword>
<dbReference type="EMBL" id="JAMPKK010000005">
    <property type="protein sequence ID" value="MEP0863650.1"/>
    <property type="molecule type" value="Genomic_DNA"/>
</dbReference>
<dbReference type="RefSeq" id="WP_190419007.1">
    <property type="nucleotide sequence ID" value="NZ_JAMPKK010000005.1"/>
</dbReference>
<dbReference type="InterPro" id="IPR050155">
    <property type="entry name" value="HAD-like_hydrolase_sf"/>
</dbReference>
<organism evidence="1 2">
    <name type="scientific">Funiculus sociatus GB2-A5</name>
    <dbReference type="NCBI Taxonomy" id="2933946"/>
    <lineage>
        <taxon>Bacteria</taxon>
        <taxon>Bacillati</taxon>
        <taxon>Cyanobacteriota</taxon>
        <taxon>Cyanophyceae</taxon>
        <taxon>Coleofasciculales</taxon>
        <taxon>Coleofasciculaceae</taxon>
        <taxon>Funiculus</taxon>
    </lineage>
</organism>
<dbReference type="Pfam" id="PF00702">
    <property type="entry name" value="Hydrolase"/>
    <property type="match status" value="1"/>
</dbReference>
<dbReference type="NCBIfam" id="TIGR01548">
    <property type="entry name" value="HAD-SF-IA-hyp1"/>
    <property type="match status" value="1"/>
</dbReference>
<dbReference type="GO" id="GO:0016787">
    <property type="term" value="F:hydrolase activity"/>
    <property type="evidence" value="ECO:0007669"/>
    <property type="project" value="UniProtKB-KW"/>
</dbReference>
<dbReference type="Proteomes" id="UP001442494">
    <property type="component" value="Unassembled WGS sequence"/>
</dbReference>
<evidence type="ECO:0000313" key="1">
    <source>
        <dbReference type="EMBL" id="MEP0863650.1"/>
    </source>
</evidence>
<reference evidence="1 2" key="1">
    <citation type="submission" date="2022-04" db="EMBL/GenBank/DDBJ databases">
        <title>Positive selection, recombination, and allopatry shape intraspecific diversity of widespread and dominant cyanobacteria.</title>
        <authorList>
            <person name="Wei J."/>
            <person name="Shu W."/>
            <person name="Hu C."/>
        </authorList>
    </citation>
    <scope>NUCLEOTIDE SEQUENCE [LARGE SCALE GENOMIC DNA]</scope>
    <source>
        <strain evidence="1 2">GB2-A5</strain>
    </source>
</reference>
<evidence type="ECO:0000313" key="2">
    <source>
        <dbReference type="Proteomes" id="UP001442494"/>
    </source>
</evidence>
<accession>A0ABV0JJN8</accession>
<dbReference type="CDD" id="cd01427">
    <property type="entry name" value="HAD_like"/>
    <property type="match status" value="1"/>
</dbReference>
<dbReference type="InterPro" id="IPR006438">
    <property type="entry name" value="HAD-SF_TIGR01548"/>
</dbReference>
<dbReference type="PANTHER" id="PTHR43434:SF1">
    <property type="entry name" value="PHOSPHOGLYCOLATE PHOSPHATASE"/>
    <property type="match status" value="1"/>
</dbReference>
<name>A0ABV0JJN8_9CYAN</name>
<dbReference type="InterPro" id="IPR023214">
    <property type="entry name" value="HAD_sf"/>
</dbReference>
<comment type="caution">
    <text evidence="1">The sequence shown here is derived from an EMBL/GenBank/DDBJ whole genome shotgun (WGS) entry which is preliminary data.</text>
</comment>
<sequence>MVEQSSPSLVVFDIDGVVRDVGGSYRRALADTVEHFTGGAYRPTPEDIDKLKLEGIWNNDWEASQELVYRYFEAQGTKQSQERDTATRSQLQLNYDTLVAFFQSRYRGTDPENWTGYICDEPLLMQPSYLEELTAAGIPWGFFSGATRGSATYVLSKRLGLKSPLLIAMEDAPGKPDPTGLLAAVQQLEQQFSVNPDTPVIYVGDTVADLYTVIQARKCEAASSKSLKSQRCWIGVGILPPHVQKTQEQSDAYADALKAAGAAAIFSNVQQLTPVQIRQLVDSESSSSV</sequence>
<gene>
    <name evidence="1" type="ORF">NDI37_04105</name>
</gene>
<keyword evidence="1" id="KW-0378">Hydrolase</keyword>
<dbReference type="InterPro" id="IPR036412">
    <property type="entry name" value="HAD-like_sf"/>
</dbReference>
<proteinExistence type="predicted"/>
<dbReference type="InterPro" id="IPR006439">
    <property type="entry name" value="HAD-SF_hydro_IA"/>
</dbReference>
<dbReference type="SUPFAM" id="SSF56784">
    <property type="entry name" value="HAD-like"/>
    <property type="match status" value="1"/>
</dbReference>
<protein>
    <submittedName>
        <fullName evidence="1">TIGR01548 family HAD-type hydrolase</fullName>
    </submittedName>
</protein>
<dbReference type="NCBIfam" id="TIGR01549">
    <property type="entry name" value="HAD-SF-IA-v1"/>
    <property type="match status" value="1"/>
</dbReference>